<organism evidence="2 3">
    <name type="scientific">Xanthocytophaga flava</name>
    <dbReference type="NCBI Taxonomy" id="3048013"/>
    <lineage>
        <taxon>Bacteria</taxon>
        <taxon>Pseudomonadati</taxon>
        <taxon>Bacteroidota</taxon>
        <taxon>Cytophagia</taxon>
        <taxon>Cytophagales</taxon>
        <taxon>Rhodocytophagaceae</taxon>
        <taxon>Xanthocytophaga</taxon>
    </lineage>
</organism>
<gene>
    <name evidence="2" type="ORF">QNI16_08850</name>
</gene>
<evidence type="ECO:0000313" key="2">
    <source>
        <dbReference type="EMBL" id="MDJ1480591.1"/>
    </source>
</evidence>
<sequence>MYDVLIIGGGLAGLINAIVLSKAGKKVILIERKTYPFHRVCGEYISNETLPFLASLDINPKEWGASAINHLQVSAPNGTLLFMPLDMGGFGISRYTLDYNLYLKAIQSQVTVITGTSVEDVIFSGDIFSITLSDHTIYKARFVIGAYGKRAKLDKQLNRSYIYKRSPYVGVKYHIRTDFPANYIALHNFKNGYCGLSAVEGDKYNLCYLTTRENLKKSGSIEEMERNILQRNPFLHQIFSNSQFLFEKPEVINEISFAPKTAVENHILMSGDTAGMITPLCGNGMAMAIHSAKLLSGLLLKSDEEKWSRERLEVVYTKQWKELFAQRLWVGRNLQKLFGDERLTAMSVRLLKTMPSLTKFLISKTHGSVF</sequence>
<dbReference type="AlphaFoldDB" id="A0AAE3QL05"/>
<dbReference type="Pfam" id="PF01494">
    <property type="entry name" value="FAD_binding_3"/>
    <property type="match status" value="1"/>
</dbReference>
<dbReference type="InterPro" id="IPR002938">
    <property type="entry name" value="FAD-bd"/>
</dbReference>
<dbReference type="EC" id="1.-.-.-" evidence="2"/>
<comment type="caution">
    <text evidence="2">The sequence shown here is derived from an EMBL/GenBank/DDBJ whole genome shotgun (WGS) entry which is preliminary data.</text>
</comment>
<evidence type="ECO:0000313" key="3">
    <source>
        <dbReference type="Proteomes" id="UP001241110"/>
    </source>
</evidence>
<dbReference type="Gene3D" id="3.50.50.60">
    <property type="entry name" value="FAD/NAD(P)-binding domain"/>
    <property type="match status" value="1"/>
</dbReference>
<dbReference type="PANTHER" id="PTHR42685:SF22">
    <property type="entry name" value="CONDITIONED MEDIUM FACTOR RECEPTOR 1"/>
    <property type="match status" value="1"/>
</dbReference>
<dbReference type="PANTHER" id="PTHR42685">
    <property type="entry name" value="GERANYLGERANYL DIPHOSPHATE REDUCTASE"/>
    <property type="match status" value="1"/>
</dbReference>
<keyword evidence="2" id="KW-0560">Oxidoreductase</keyword>
<dbReference type="PRINTS" id="PR00420">
    <property type="entry name" value="RNGMNOXGNASE"/>
</dbReference>
<proteinExistence type="predicted"/>
<protein>
    <submittedName>
        <fullName evidence="2">NAD(P)/FAD-dependent oxidoreductase</fullName>
        <ecNumber evidence="2">1.-.-.-</ecNumber>
    </submittedName>
</protein>
<dbReference type="RefSeq" id="WP_313977385.1">
    <property type="nucleotide sequence ID" value="NZ_JASJOS010000003.1"/>
</dbReference>
<dbReference type="SUPFAM" id="SSF51905">
    <property type="entry name" value="FAD/NAD(P)-binding domain"/>
    <property type="match status" value="1"/>
</dbReference>
<dbReference type="InterPro" id="IPR050407">
    <property type="entry name" value="Geranylgeranyl_reductase"/>
</dbReference>
<dbReference type="GO" id="GO:0016491">
    <property type="term" value="F:oxidoreductase activity"/>
    <property type="evidence" value="ECO:0007669"/>
    <property type="project" value="UniProtKB-KW"/>
</dbReference>
<dbReference type="GO" id="GO:0071949">
    <property type="term" value="F:FAD binding"/>
    <property type="evidence" value="ECO:0007669"/>
    <property type="project" value="InterPro"/>
</dbReference>
<reference evidence="2" key="1">
    <citation type="submission" date="2023-05" db="EMBL/GenBank/DDBJ databases">
        <authorList>
            <person name="Zhang X."/>
        </authorList>
    </citation>
    <scope>NUCLEOTIDE SEQUENCE</scope>
    <source>
        <strain evidence="2">YF14B1</strain>
    </source>
</reference>
<dbReference type="Proteomes" id="UP001241110">
    <property type="component" value="Unassembled WGS sequence"/>
</dbReference>
<accession>A0AAE3QL05</accession>
<feature type="domain" description="FAD-binding" evidence="1">
    <location>
        <begin position="2"/>
        <end position="306"/>
    </location>
</feature>
<dbReference type="EMBL" id="JASJOS010000003">
    <property type="protein sequence ID" value="MDJ1480591.1"/>
    <property type="molecule type" value="Genomic_DNA"/>
</dbReference>
<evidence type="ECO:0000259" key="1">
    <source>
        <dbReference type="Pfam" id="PF01494"/>
    </source>
</evidence>
<name>A0AAE3QL05_9BACT</name>
<dbReference type="InterPro" id="IPR036188">
    <property type="entry name" value="FAD/NAD-bd_sf"/>
</dbReference>